<evidence type="ECO:0000256" key="6">
    <source>
        <dbReference type="ARBA" id="ARBA00023239"/>
    </source>
</evidence>
<comment type="similarity">
    <text evidence="3 9">Belongs to the class II aldolase/RraA-like family.</text>
</comment>
<keyword evidence="6 9" id="KW-0456">Lyase</keyword>
<evidence type="ECO:0000256" key="4">
    <source>
        <dbReference type="ARBA" id="ARBA00011233"/>
    </source>
</evidence>
<dbReference type="Pfam" id="PF03737">
    <property type="entry name" value="RraA-like"/>
    <property type="match status" value="1"/>
</dbReference>
<evidence type="ECO:0000256" key="2">
    <source>
        <dbReference type="ARBA" id="ARBA00001968"/>
    </source>
</evidence>
<evidence type="ECO:0000313" key="10">
    <source>
        <dbReference type="EMBL" id="MFD2187328.1"/>
    </source>
</evidence>
<dbReference type="PANTHER" id="PTHR33254:SF4">
    <property type="entry name" value="4-HYDROXY-4-METHYL-2-OXOGLUTARATE ALDOLASE 3-RELATED"/>
    <property type="match status" value="1"/>
</dbReference>
<proteinExistence type="inferred from homology"/>
<comment type="subunit">
    <text evidence="4 9">Homotrimer.</text>
</comment>
<sequence length="165" mass="18382">MNTNSFQNADLWDEHSNNLRCAAPIFKSYGKKIAFCGEITTLKLFEDNSYVRKQLTTNGKGKVLVVDGGGSLRCALVGDQLAQLAIENKWEGIIIYGCIRDSRIIKDMNVGIRAINTCPVKSMKKNIGEQDIPVTFAGIEFIPRNFVYVDEDGILVSKKMLMNNS</sequence>
<protein>
    <recommendedName>
        <fullName evidence="9">4-hydroxy-4-methyl-2-oxoglutarate aldolase</fullName>
        <shortName evidence="9">HMG aldolase</shortName>
        <ecNumber evidence="9">4.1.1.112</ecNumber>
        <ecNumber evidence="9">4.1.3.17</ecNumber>
    </recommendedName>
    <alternativeName>
        <fullName evidence="9">Oxaloacetate decarboxylase</fullName>
    </alternativeName>
</protein>
<evidence type="ECO:0000313" key="11">
    <source>
        <dbReference type="Proteomes" id="UP001597344"/>
    </source>
</evidence>
<dbReference type="EMBL" id="JBHUHY010000011">
    <property type="protein sequence ID" value="MFD2187328.1"/>
    <property type="molecule type" value="Genomic_DNA"/>
</dbReference>
<reference evidence="11" key="1">
    <citation type="journal article" date="2019" name="Int. J. Syst. Evol. Microbiol.">
        <title>The Global Catalogue of Microorganisms (GCM) 10K type strain sequencing project: providing services to taxonomists for standard genome sequencing and annotation.</title>
        <authorList>
            <consortium name="The Broad Institute Genomics Platform"/>
            <consortium name="The Broad Institute Genome Sequencing Center for Infectious Disease"/>
            <person name="Wu L."/>
            <person name="Ma J."/>
        </authorList>
    </citation>
    <scope>NUCLEOTIDE SEQUENCE [LARGE SCALE GENOMIC DNA]</scope>
    <source>
        <strain evidence="11">DT92</strain>
    </source>
</reference>
<dbReference type="PANTHER" id="PTHR33254">
    <property type="entry name" value="4-HYDROXY-4-METHYL-2-OXOGLUTARATE ALDOLASE 3-RELATED"/>
    <property type="match status" value="1"/>
</dbReference>
<dbReference type="EC" id="4.1.1.112" evidence="9"/>
<dbReference type="NCBIfam" id="TIGR01935">
    <property type="entry name" value="NOT-MenG"/>
    <property type="match status" value="1"/>
</dbReference>
<evidence type="ECO:0000256" key="9">
    <source>
        <dbReference type="RuleBase" id="RU004338"/>
    </source>
</evidence>
<gene>
    <name evidence="10" type="primary">rraA</name>
    <name evidence="10" type="ORF">ACFSJT_11055</name>
</gene>
<comment type="catalytic activity">
    <reaction evidence="1 9">
        <text>4-hydroxy-4-methyl-2-oxoglutarate = 2 pyruvate</text>
        <dbReference type="Rhea" id="RHEA:22748"/>
        <dbReference type="ChEBI" id="CHEBI:15361"/>
        <dbReference type="ChEBI" id="CHEBI:58276"/>
        <dbReference type="EC" id="4.1.3.17"/>
    </reaction>
</comment>
<organism evidence="10 11">
    <name type="scientific">Aquimarina celericrescens</name>
    <dbReference type="NCBI Taxonomy" id="1964542"/>
    <lineage>
        <taxon>Bacteria</taxon>
        <taxon>Pseudomonadati</taxon>
        <taxon>Bacteroidota</taxon>
        <taxon>Flavobacteriia</taxon>
        <taxon>Flavobacteriales</taxon>
        <taxon>Flavobacteriaceae</taxon>
        <taxon>Aquimarina</taxon>
    </lineage>
</organism>
<keyword evidence="5 9" id="KW-0479">Metal-binding</keyword>
<evidence type="ECO:0000256" key="8">
    <source>
        <dbReference type="ARBA" id="ARBA00047973"/>
    </source>
</evidence>
<comment type="catalytic activity">
    <reaction evidence="8 9">
        <text>oxaloacetate + H(+) = pyruvate + CO2</text>
        <dbReference type="Rhea" id="RHEA:15641"/>
        <dbReference type="ChEBI" id="CHEBI:15361"/>
        <dbReference type="ChEBI" id="CHEBI:15378"/>
        <dbReference type="ChEBI" id="CHEBI:16452"/>
        <dbReference type="ChEBI" id="CHEBI:16526"/>
        <dbReference type="EC" id="4.1.1.112"/>
    </reaction>
</comment>
<comment type="caution">
    <text evidence="10">The sequence shown here is derived from an EMBL/GenBank/DDBJ whole genome shotgun (WGS) entry which is preliminary data.</text>
</comment>
<dbReference type="InterPro" id="IPR036704">
    <property type="entry name" value="RraA/RraA-like_sf"/>
</dbReference>
<dbReference type="SUPFAM" id="SSF89562">
    <property type="entry name" value="RraA-like"/>
    <property type="match status" value="1"/>
</dbReference>
<comment type="cofactor">
    <cofactor evidence="2 9">
        <name>a divalent metal cation</name>
        <dbReference type="ChEBI" id="CHEBI:60240"/>
    </cofactor>
</comment>
<dbReference type="InterPro" id="IPR005493">
    <property type="entry name" value="RraA/RraA-like"/>
</dbReference>
<dbReference type="Proteomes" id="UP001597344">
    <property type="component" value="Unassembled WGS sequence"/>
</dbReference>
<evidence type="ECO:0000256" key="7">
    <source>
        <dbReference type="ARBA" id="ARBA00025046"/>
    </source>
</evidence>
<dbReference type="NCBIfam" id="NF006875">
    <property type="entry name" value="PRK09372.1"/>
    <property type="match status" value="1"/>
</dbReference>
<dbReference type="EC" id="4.1.3.17" evidence="9"/>
<dbReference type="RefSeq" id="WP_378320322.1">
    <property type="nucleotide sequence ID" value="NZ_JBHUHY010000011.1"/>
</dbReference>
<evidence type="ECO:0000256" key="3">
    <source>
        <dbReference type="ARBA" id="ARBA00008621"/>
    </source>
</evidence>
<dbReference type="InterPro" id="IPR010203">
    <property type="entry name" value="RraA"/>
</dbReference>
<dbReference type="CDD" id="cd16841">
    <property type="entry name" value="RraA_family"/>
    <property type="match status" value="1"/>
</dbReference>
<keyword evidence="11" id="KW-1185">Reference proteome</keyword>
<evidence type="ECO:0000256" key="1">
    <source>
        <dbReference type="ARBA" id="ARBA00001342"/>
    </source>
</evidence>
<accession>A0ABW5AWF9</accession>
<evidence type="ECO:0000256" key="5">
    <source>
        <dbReference type="ARBA" id="ARBA00022723"/>
    </source>
</evidence>
<name>A0ABW5AWF9_9FLAO</name>
<dbReference type="Gene3D" id="3.50.30.40">
    <property type="entry name" value="Ribonuclease E inhibitor RraA/RraA-like"/>
    <property type="match status" value="1"/>
</dbReference>
<comment type="function">
    <text evidence="7 9">Catalyzes the aldol cleavage of 4-hydroxy-4-methyl-2-oxoglutarate (HMG) into 2 molecules of pyruvate. Also contains a secondary oxaloacetate (OAA) decarboxylase activity due to the common pyruvate enolate transition state formed following C-C bond cleavage in the retro-aldol and decarboxylation reactions.</text>
</comment>